<sequence>MGVSFIRKTIPRPTPPTAVSPGQTFTLVRAMGQRLFENALRSEVEMPPSSMQPVEAEMTLARMPAENESLQRLRENLQNADSGSRQAMITAAYIKAAAMGSGSAAWKAMAPMGSALQHGTSLGLVADNGADSGSGAVVEDGAASSVPEGLGFLSARFESGRAGVDAVGYDPGGGTSYGLYQIASRPGTMARFLDFLADHEPRWAQRLRAAGPANTGSSQGAMPRVWKAIAREDPKRFAALQHAFVRETHYEPARRAIQDATGVDVNTASRAVQEVLWSAAVQHGPGRAADMFIRALSRQGGREVALNESALIQSVYRDRGQVGHLHWGSLRDALLRRFQEEKAMALAMLQGGSDNTTA</sequence>
<organism evidence="2 3">
    <name type="scientific">Desulfosoma caldarium</name>
    <dbReference type="NCBI Taxonomy" id="610254"/>
    <lineage>
        <taxon>Bacteria</taxon>
        <taxon>Pseudomonadati</taxon>
        <taxon>Thermodesulfobacteriota</taxon>
        <taxon>Syntrophobacteria</taxon>
        <taxon>Syntrophobacterales</taxon>
        <taxon>Syntrophobacteraceae</taxon>
        <taxon>Desulfosoma</taxon>
    </lineage>
</organism>
<protein>
    <recommendedName>
        <fullName evidence="1">Type VI secretion system spike protein VgrG3-like C-terminal domain-containing protein</fullName>
    </recommendedName>
</protein>
<dbReference type="Pfam" id="PF21277">
    <property type="entry name" value="T6SS_VgrG3-like_C"/>
    <property type="match status" value="1"/>
</dbReference>
<evidence type="ECO:0000259" key="1">
    <source>
        <dbReference type="Pfam" id="PF21277"/>
    </source>
</evidence>
<dbReference type="Proteomes" id="UP000276223">
    <property type="component" value="Unassembled WGS sequence"/>
</dbReference>
<dbReference type="InterPro" id="IPR049073">
    <property type="entry name" value="T6SS_VgrG3-like_C"/>
</dbReference>
<comment type="caution">
    <text evidence="2">The sequence shown here is derived from an EMBL/GenBank/DDBJ whole genome shotgun (WGS) entry which is preliminary data.</text>
</comment>
<dbReference type="AlphaFoldDB" id="A0A3N1UHB9"/>
<accession>A0A3N1UHB9</accession>
<keyword evidence="3" id="KW-1185">Reference proteome</keyword>
<dbReference type="EMBL" id="RJVA01000014">
    <property type="protein sequence ID" value="ROQ90654.1"/>
    <property type="molecule type" value="Genomic_DNA"/>
</dbReference>
<reference evidence="2 3" key="1">
    <citation type="submission" date="2018-11" db="EMBL/GenBank/DDBJ databases">
        <title>Genomic Encyclopedia of Type Strains, Phase IV (KMG-IV): sequencing the most valuable type-strain genomes for metagenomic binning, comparative biology and taxonomic classification.</title>
        <authorList>
            <person name="Goeker M."/>
        </authorList>
    </citation>
    <scope>NUCLEOTIDE SEQUENCE [LARGE SCALE GENOMIC DNA]</scope>
    <source>
        <strain evidence="2 3">DSM 22027</strain>
    </source>
</reference>
<gene>
    <name evidence="2" type="ORF">EDC27_2535</name>
</gene>
<dbReference type="OrthoDB" id="5378899at2"/>
<proteinExistence type="predicted"/>
<name>A0A3N1UHB9_9BACT</name>
<dbReference type="RefSeq" id="WP_148045758.1">
    <property type="nucleotide sequence ID" value="NZ_RJVA01000014.1"/>
</dbReference>
<evidence type="ECO:0000313" key="2">
    <source>
        <dbReference type="EMBL" id="ROQ90654.1"/>
    </source>
</evidence>
<feature type="domain" description="Type VI secretion system spike protein VgrG3-like C-terminal" evidence="1">
    <location>
        <begin position="150"/>
        <end position="342"/>
    </location>
</feature>
<evidence type="ECO:0000313" key="3">
    <source>
        <dbReference type="Proteomes" id="UP000276223"/>
    </source>
</evidence>